<dbReference type="EMBL" id="CP013388">
    <property type="protein sequence ID" value="AOJ05898.1"/>
    <property type="molecule type" value="Genomic_DNA"/>
</dbReference>
<dbReference type="PANTHER" id="PTHR43353:SF5">
    <property type="entry name" value="SUCCINATE-SEMIALDEHYDE DEHYDROGENASE, MITOCHONDRIAL"/>
    <property type="match status" value="1"/>
</dbReference>
<evidence type="ECO:0000256" key="1">
    <source>
        <dbReference type="ARBA" id="ARBA00009986"/>
    </source>
</evidence>
<keyword evidence="2" id="KW-0560">Oxidoreductase</keyword>
<dbReference type="InterPro" id="IPR016161">
    <property type="entry name" value="Ald_DH/histidinol_DH"/>
</dbReference>
<reference evidence="4 5" key="1">
    <citation type="submission" date="2015-12" db="EMBL/GenBank/DDBJ databases">
        <title>Diversity of Burkholderia near neighbor genomes.</title>
        <authorList>
            <person name="Sahl J."/>
            <person name="Wagner D."/>
            <person name="Keim P."/>
        </authorList>
    </citation>
    <scope>NUCLEOTIDE SEQUENCE [LARGE SCALE GENOMIC DNA]</scope>
    <source>
        <strain evidence="4 5">BDU8</strain>
    </source>
</reference>
<organism evidence="4 5">
    <name type="scientific">Burkholderia mayonis</name>
    <dbReference type="NCBI Taxonomy" id="1385591"/>
    <lineage>
        <taxon>Bacteria</taxon>
        <taxon>Pseudomonadati</taxon>
        <taxon>Pseudomonadota</taxon>
        <taxon>Betaproteobacteria</taxon>
        <taxon>Burkholderiales</taxon>
        <taxon>Burkholderiaceae</taxon>
        <taxon>Burkholderia</taxon>
        <taxon>pseudomallei group</taxon>
    </lineage>
</organism>
<evidence type="ECO:0000256" key="2">
    <source>
        <dbReference type="ARBA" id="ARBA00023002"/>
    </source>
</evidence>
<name>A0A1B4FQG1_9BURK</name>
<feature type="domain" description="Aldehyde dehydrogenase" evidence="3">
    <location>
        <begin position="40"/>
        <end position="117"/>
    </location>
</feature>
<dbReference type="InterPro" id="IPR016163">
    <property type="entry name" value="Ald_DH_C"/>
</dbReference>
<evidence type="ECO:0000259" key="3">
    <source>
        <dbReference type="Pfam" id="PF00171"/>
    </source>
</evidence>
<dbReference type="Gene3D" id="3.40.309.10">
    <property type="entry name" value="Aldehyde Dehydrogenase, Chain A, domain 2"/>
    <property type="match status" value="1"/>
</dbReference>
<dbReference type="Proteomes" id="UP000067711">
    <property type="component" value="Chromosome 2"/>
</dbReference>
<protein>
    <recommendedName>
        <fullName evidence="3">Aldehyde dehydrogenase domain-containing protein</fullName>
    </recommendedName>
</protein>
<dbReference type="SUPFAM" id="SSF53720">
    <property type="entry name" value="ALDH-like"/>
    <property type="match status" value="1"/>
</dbReference>
<comment type="similarity">
    <text evidence="1">Belongs to the aldehyde dehydrogenase family.</text>
</comment>
<dbReference type="Pfam" id="PF00171">
    <property type="entry name" value="Aldedh"/>
    <property type="match status" value="1"/>
</dbReference>
<dbReference type="InterPro" id="IPR050740">
    <property type="entry name" value="Aldehyde_DH_Superfamily"/>
</dbReference>
<evidence type="ECO:0000313" key="5">
    <source>
        <dbReference type="Proteomes" id="UP000067711"/>
    </source>
</evidence>
<evidence type="ECO:0000313" key="4">
    <source>
        <dbReference type="EMBL" id="AOJ05898.1"/>
    </source>
</evidence>
<dbReference type="InterPro" id="IPR015590">
    <property type="entry name" value="Aldehyde_DH_dom"/>
</dbReference>
<dbReference type="PANTHER" id="PTHR43353">
    <property type="entry name" value="SUCCINATE-SEMIALDEHYDE DEHYDROGENASE, MITOCHONDRIAL"/>
    <property type="match status" value="1"/>
</dbReference>
<gene>
    <name evidence="4" type="ORF">WS71_00070</name>
</gene>
<dbReference type="GO" id="GO:0004777">
    <property type="term" value="F:succinate-semialdehyde dehydrogenase (NAD+) activity"/>
    <property type="evidence" value="ECO:0007669"/>
    <property type="project" value="TreeGrafter"/>
</dbReference>
<dbReference type="GO" id="GO:0009450">
    <property type="term" value="P:gamma-aminobutyric acid catabolic process"/>
    <property type="evidence" value="ECO:0007669"/>
    <property type="project" value="TreeGrafter"/>
</dbReference>
<dbReference type="AlphaFoldDB" id="A0A1B4FQG1"/>
<sequence length="189" mass="20911">MSLTLSRTALIRTGKRIDGEWRPAASSSRYAVSDPAALDVIADTAPGMQLCGEETFGPVVALFRFSTEDEALAAANDTPYGLAAYFYTQNVRRIARVSSRLEAGVVGINEGPLASEAAPVRRRQGIGLRPRRIALRARRLSREQISVRRRPRLKPLMIERACDRMKSLTERCRVHVGGRARDHACPLRA</sequence>
<accession>A0A1B4FQG1</accession>
<proteinExistence type="inferred from homology"/>